<evidence type="ECO:0000313" key="2">
    <source>
        <dbReference type="EMBL" id="AIT61617.1"/>
    </source>
</evidence>
<protein>
    <recommendedName>
        <fullName evidence="4">Growth inhibitor PemK</fullName>
    </recommendedName>
</protein>
<accession>A0A097IHJ3</accession>
<proteinExistence type="predicted"/>
<evidence type="ECO:0008006" key="4">
    <source>
        <dbReference type="Google" id="ProtNLM"/>
    </source>
</evidence>
<dbReference type="GO" id="GO:0003677">
    <property type="term" value="F:DNA binding"/>
    <property type="evidence" value="ECO:0007669"/>
    <property type="project" value="InterPro"/>
</dbReference>
<dbReference type="HOGENOM" id="CLU_097054_3_0_11"/>
<feature type="region of interest" description="Disordered" evidence="1">
    <location>
        <begin position="1"/>
        <end position="73"/>
    </location>
</feature>
<dbReference type="Pfam" id="PF02452">
    <property type="entry name" value="PemK_toxin"/>
    <property type="match status" value="1"/>
</dbReference>
<dbReference type="RefSeq" id="WP_018020691.1">
    <property type="nucleotide sequence ID" value="NZ_AQUX01000001.1"/>
</dbReference>
<keyword evidence="3" id="KW-1185">Reference proteome</keyword>
<reference evidence="2 3" key="1">
    <citation type="submission" date="2013-09" db="EMBL/GenBank/DDBJ databases">
        <title>Complete genome sequence of Corynebacterium doosanense CAU 212(T) (=DSM 45436(T)), isolated from activated sludge.</title>
        <authorList>
            <person name="Schaffert L."/>
            <person name="Albersmeier A."/>
            <person name="Kalinowski J."/>
            <person name="Ruckert C."/>
        </authorList>
    </citation>
    <scope>NUCLEOTIDE SEQUENCE [LARGE SCALE GENOMIC DNA]</scope>
    <source>
        <strain evidence="2 3">CAU 212</strain>
    </source>
</reference>
<sequence>MFFSGLKAHEKAGDPEQDLSRSQRPRRRFFLGGRSRGSRGSTDHPKDTLKTLRDRLGLTEIGPAEDSAEDHESAPIMAFPADEKARALAYAPDIDGQVEAGEIAWLWVPAYGPDKPPAERAMVVVGRANREDVLGLLISPEQCHDEEHNWLAIGPGGWNPSGETCWVRVDKVIQVPEHSVRRQGVLLPEARFDRIARVLRSRFGWV</sequence>
<dbReference type="OrthoDB" id="5184628at2"/>
<dbReference type="AlphaFoldDB" id="A0A097IHJ3"/>
<dbReference type="KEGG" id="cdo:CDOO_10320"/>
<evidence type="ECO:0000256" key="1">
    <source>
        <dbReference type="SAM" id="MobiDB-lite"/>
    </source>
</evidence>
<gene>
    <name evidence="2" type="ORF">CDOO_10320</name>
</gene>
<feature type="compositionally biased region" description="Basic and acidic residues" evidence="1">
    <location>
        <begin position="7"/>
        <end position="21"/>
    </location>
</feature>
<dbReference type="EMBL" id="CP006764">
    <property type="protein sequence ID" value="AIT61617.1"/>
    <property type="molecule type" value="Genomic_DNA"/>
</dbReference>
<organism evidence="2 3">
    <name type="scientific">Corynebacterium doosanense CAU 212 = DSM 45436</name>
    <dbReference type="NCBI Taxonomy" id="558173"/>
    <lineage>
        <taxon>Bacteria</taxon>
        <taxon>Bacillati</taxon>
        <taxon>Actinomycetota</taxon>
        <taxon>Actinomycetes</taxon>
        <taxon>Mycobacteriales</taxon>
        <taxon>Corynebacteriaceae</taxon>
        <taxon>Corynebacterium</taxon>
    </lineage>
</organism>
<dbReference type="eggNOG" id="COG2337">
    <property type="taxonomic scope" value="Bacteria"/>
</dbReference>
<evidence type="ECO:0000313" key="3">
    <source>
        <dbReference type="Proteomes" id="UP000029914"/>
    </source>
</evidence>
<name>A0A097IHJ3_9CORY</name>
<dbReference type="InterPro" id="IPR003477">
    <property type="entry name" value="PemK-like"/>
</dbReference>
<dbReference type="Proteomes" id="UP000029914">
    <property type="component" value="Chromosome"/>
</dbReference>
<feature type="compositionally biased region" description="Basic and acidic residues" evidence="1">
    <location>
        <begin position="41"/>
        <end position="57"/>
    </location>
</feature>
<dbReference type="STRING" id="558173.CDOO_10320"/>